<keyword evidence="4" id="KW-0347">Helicase</keyword>
<dbReference type="EMBL" id="CP039354">
    <property type="protein sequence ID" value="QCE11859.1"/>
    <property type="molecule type" value="Genomic_DNA"/>
</dbReference>
<dbReference type="InterPro" id="IPR036397">
    <property type="entry name" value="RNaseH_sf"/>
</dbReference>
<proteinExistence type="predicted"/>
<dbReference type="Proteomes" id="UP000501690">
    <property type="component" value="Linkage Group LG10"/>
</dbReference>
<feature type="domain" description="3'-5' exonuclease" evidence="3">
    <location>
        <begin position="37"/>
        <end position="211"/>
    </location>
</feature>
<dbReference type="GO" id="GO:0003676">
    <property type="term" value="F:nucleic acid binding"/>
    <property type="evidence" value="ECO:0007669"/>
    <property type="project" value="InterPro"/>
</dbReference>
<dbReference type="GO" id="GO:0005634">
    <property type="term" value="C:nucleus"/>
    <property type="evidence" value="ECO:0007669"/>
    <property type="project" value="TreeGrafter"/>
</dbReference>
<protein>
    <submittedName>
        <fullName evidence="4">Werner syndrome ATP-dependent helicase</fullName>
    </submittedName>
</protein>
<dbReference type="InterPro" id="IPR002562">
    <property type="entry name" value="3'-5'_exonuclease_dom"/>
</dbReference>
<gene>
    <name evidence="4" type="ORF">DEO72_LG10g3097</name>
</gene>
<dbReference type="SUPFAM" id="SSF53098">
    <property type="entry name" value="Ribonuclease H-like"/>
    <property type="match status" value="1"/>
</dbReference>
<dbReference type="Pfam" id="PF01612">
    <property type="entry name" value="DNA_pol_A_exo1"/>
    <property type="match status" value="1"/>
</dbReference>
<dbReference type="InterPro" id="IPR051132">
    <property type="entry name" value="3-5_Exonuclease_domain"/>
</dbReference>
<keyword evidence="4" id="KW-0547">Nucleotide-binding</keyword>
<evidence type="ECO:0000259" key="3">
    <source>
        <dbReference type="SMART" id="SM00474"/>
    </source>
</evidence>
<sequence>MHNRSNPVATTNVVNYTTSSNTYDLYDVTFENRTIHTQVTPNSSEVDRWLSSNAGRRLGLLVGLDVEWRPNTHPNRRNPIATLQLCVGHACLIFHIINSRFIPRSLVSFLQDPNVTFLGVGIRADADKLLEDYGLNVVNVCDLRSLAERRVPHLMHAGLKMLCLHVLGVEVEKPQSVTRSLWDNPQLTPEQVKYAAIDAFLSYEIGRLLMGR</sequence>
<evidence type="ECO:0000256" key="1">
    <source>
        <dbReference type="ARBA" id="ARBA00022722"/>
    </source>
</evidence>
<organism evidence="4 5">
    <name type="scientific">Vigna unguiculata</name>
    <name type="common">Cowpea</name>
    <dbReference type="NCBI Taxonomy" id="3917"/>
    <lineage>
        <taxon>Eukaryota</taxon>
        <taxon>Viridiplantae</taxon>
        <taxon>Streptophyta</taxon>
        <taxon>Embryophyta</taxon>
        <taxon>Tracheophyta</taxon>
        <taxon>Spermatophyta</taxon>
        <taxon>Magnoliopsida</taxon>
        <taxon>eudicotyledons</taxon>
        <taxon>Gunneridae</taxon>
        <taxon>Pentapetalae</taxon>
        <taxon>rosids</taxon>
        <taxon>fabids</taxon>
        <taxon>Fabales</taxon>
        <taxon>Fabaceae</taxon>
        <taxon>Papilionoideae</taxon>
        <taxon>50 kb inversion clade</taxon>
        <taxon>NPAAA clade</taxon>
        <taxon>indigoferoid/millettioid clade</taxon>
        <taxon>Phaseoleae</taxon>
        <taxon>Vigna</taxon>
    </lineage>
</organism>
<reference evidence="4 5" key="1">
    <citation type="submission" date="2019-04" db="EMBL/GenBank/DDBJ databases">
        <title>An improved genome assembly and genetic linkage map for asparagus bean, Vigna unguiculata ssp. sesquipedialis.</title>
        <authorList>
            <person name="Xia Q."/>
            <person name="Zhang R."/>
            <person name="Dong Y."/>
        </authorList>
    </citation>
    <scope>NUCLEOTIDE SEQUENCE [LARGE SCALE GENOMIC DNA]</scope>
    <source>
        <tissue evidence="4">Leaf</tissue>
    </source>
</reference>
<keyword evidence="5" id="KW-1185">Reference proteome</keyword>
<dbReference type="GO" id="GO:0004386">
    <property type="term" value="F:helicase activity"/>
    <property type="evidence" value="ECO:0007669"/>
    <property type="project" value="UniProtKB-KW"/>
</dbReference>
<dbReference type="InterPro" id="IPR012337">
    <property type="entry name" value="RNaseH-like_sf"/>
</dbReference>
<dbReference type="PANTHER" id="PTHR13620:SF105">
    <property type="entry name" value="OS01G0737700 PROTEIN"/>
    <property type="match status" value="1"/>
</dbReference>
<keyword evidence="4" id="KW-0067">ATP-binding</keyword>
<name>A0A4D6NH10_VIGUN</name>
<keyword evidence="2" id="KW-0378">Hydrolase</keyword>
<dbReference type="CDD" id="cd06141">
    <property type="entry name" value="WRN_exo"/>
    <property type="match status" value="1"/>
</dbReference>
<evidence type="ECO:0000313" key="5">
    <source>
        <dbReference type="Proteomes" id="UP000501690"/>
    </source>
</evidence>
<dbReference type="GO" id="GO:0006139">
    <property type="term" value="P:nucleobase-containing compound metabolic process"/>
    <property type="evidence" value="ECO:0007669"/>
    <property type="project" value="InterPro"/>
</dbReference>
<dbReference type="PANTHER" id="PTHR13620">
    <property type="entry name" value="3-5 EXONUCLEASE"/>
    <property type="match status" value="1"/>
</dbReference>
<dbReference type="GO" id="GO:0008408">
    <property type="term" value="F:3'-5' exonuclease activity"/>
    <property type="evidence" value="ECO:0007669"/>
    <property type="project" value="InterPro"/>
</dbReference>
<keyword evidence="1" id="KW-0540">Nuclease</keyword>
<accession>A0A4D6NH10</accession>
<dbReference type="SMART" id="SM00474">
    <property type="entry name" value="35EXOc"/>
    <property type="match status" value="1"/>
</dbReference>
<dbReference type="AlphaFoldDB" id="A0A4D6NH10"/>
<dbReference type="GO" id="GO:0005737">
    <property type="term" value="C:cytoplasm"/>
    <property type="evidence" value="ECO:0007669"/>
    <property type="project" value="TreeGrafter"/>
</dbReference>
<evidence type="ECO:0000256" key="2">
    <source>
        <dbReference type="ARBA" id="ARBA00022801"/>
    </source>
</evidence>
<dbReference type="Gene3D" id="3.30.420.10">
    <property type="entry name" value="Ribonuclease H-like superfamily/Ribonuclease H"/>
    <property type="match status" value="1"/>
</dbReference>
<evidence type="ECO:0000313" key="4">
    <source>
        <dbReference type="EMBL" id="QCE11859.1"/>
    </source>
</evidence>
<dbReference type="FunFam" id="3.30.420.10:FF:000054">
    <property type="entry name" value="Werner Syndrome-like exonuclease"/>
    <property type="match status" value="1"/>
</dbReference>